<dbReference type="InterPro" id="IPR052514">
    <property type="entry name" value="SAM-dependent_MTase"/>
</dbReference>
<dbReference type="InterPro" id="IPR029063">
    <property type="entry name" value="SAM-dependent_MTases_sf"/>
</dbReference>
<sequence length="290" mass="30979">MLRRIAKLVGHPGFRANPIAVIWRGMVWALCVLFKRSPAFALSPGGGLMRVPPDLRYTSVTAYLMRDWAEPELHFLDRVVRRGDVFIDAGANVGLYTLRGAPLVGPAGAVVSIEPGKVAADQLEANLALNPGFKHVRVVRKAASDVPGTAVLHHIQLGDDPQAFSLLSDGRATEGETVEVTTVDALVEQFALPRVDCIKMDVEGAEPLLIAGARSTIERFHPIILFEINTIVLSGSAVEANAAYDALAAHGYKFFSYGPGGRLDPVTTLPEGWGNLVAIHPAGPQPVKAG</sequence>
<dbReference type="Proteomes" id="UP000284605">
    <property type="component" value="Unassembled WGS sequence"/>
</dbReference>
<name>A0A418WGG6_9PROT</name>
<dbReference type="PANTHER" id="PTHR34203">
    <property type="entry name" value="METHYLTRANSFERASE, FKBM FAMILY PROTEIN"/>
    <property type="match status" value="1"/>
</dbReference>
<organism evidence="2 3">
    <name type="scientific">Oleomonas cavernae</name>
    <dbReference type="NCBI Taxonomy" id="2320859"/>
    <lineage>
        <taxon>Bacteria</taxon>
        <taxon>Pseudomonadati</taxon>
        <taxon>Pseudomonadota</taxon>
        <taxon>Alphaproteobacteria</taxon>
        <taxon>Acetobacterales</taxon>
        <taxon>Acetobacteraceae</taxon>
        <taxon>Oleomonas</taxon>
    </lineage>
</organism>
<accession>A0A418WGG6</accession>
<evidence type="ECO:0000259" key="1">
    <source>
        <dbReference type="Pfam" id="PF05050"/>
    </source>
</evidence>
<reference evidence="2 3" key="1">
    <citation type="submission" date="2018-09" db="EMBL/GenBank/DDBJ databases">
        <authorList>
            <person name="Zhu H."/>
        </authorList>
    </citation>
    <scope>NUCLEOTIDE SEQUENCE [LARGE SCALE GENOMIC DNA]</scope>
    <source>
        <strain evidence="2 3">K1W22B-8</strain>
    </source>
</reference>
<dbReference type="Pfam" id="PF05050">
    <property type="entry name" value="Methyltransf_21"/>
    <property type="match status" value="1"/>
</dbReference>
<feature type="domain" description="Methyltransferase FkbM" evidence="1">
    <location>
        <begin position="88"/>
        <end position="254"/>
    </location>
</feature>
<dbReference type="OrthoDB" id="7348357at2"/>
<gene>
    <name evidence="2" type="ORF">D3874_20835</name>
</gene>
<evidence type="ECO:0000313" key="2">
    <source>
        <dbReference type="EMBL" id="RJF89121.1"/>
    </source>
</evidence>
<protein>
    <submittedName>
        <fullName evidence="2">FkbM family methyltransferase</fullName>
    </submittedName>
</protein>
<dbReference type="RefSeq" id="WP_119780363.1">
    <property type="nucleotide sequence ID" value="NZ_QYUK01000011.1"/>
</dbReference>
<proteinExistence type="predicted"/>
<dbReference type="Gene3D" id="3.40.50.150">
    <property type="entry name" value="Vaccinia Virus protein VP39"/>
    <property type="match status" value="1"/>
</dbReference>
<keyword evidence="2" id="KW-0808">Transferase</keyword>
<dbReference type="EMBL" id="QYUK01000011">
    <property type="protein sequence ID" value="RJF89121.1"/>
    <property type="molecule type" value="Genomic_DNA"/>
</dbReference>
<dbReference type="GO" id="GO:0008168">
    <property type="term" value="F:methyltransferase activity"/>
    <property type="evidence" value="ECO:0007669"/>
    <property type="project" value="UniProtKB-KW"/>
</dbReference>
<dbReference type="SUPFAM" id="SSF53335">
    <property type="entry name" value="S-adenosyl-L-methionine-dependent methyltransferases"/>
    <property type="match status" value="1"/>
</dbReference>
<keyword evidence="3" id="KW-1185">Reference proteome</keyword>
<keyword evidence="2" id="KW-0489">Methyltransferase</keyword>
<dbReference type="NCBIfam" id="TIGR01444">
    <property type="entry name" value="fkbM_fam"/>
    <property type="match status" value="1"/>
</dbReference>
<dbReference type="PANTHER" id="PTHR34203:SF15">
    <property type="entry name" value="SLL1173 PROTEIN"/>
    <property type="match status" value="1"/>
</dbReference>
<dbReference type="InterPro" id="IPR006342">
    <property type="entry name" value="FkbM_mtfrase"/>
</dbReference>
<dbReference type="GO" id="GO:0032259">
    <property type="term" value="P:methylation"/>
    <property type="evidence" value="ECO:0007669"/>
    <property type="project" value="UniProtKB-KW"/>
</dbReference>
<comment type="caution">
    <text evidence="2">The sequence shown here is derived from an EMBL/GenBank/DDBJ whole genome shotgun (WGS) entry which is preliminary data.</text>
</comment>
<dbReference type="AlphaFoldDB" id="A0A418WGG6"/>
<evidence type="ECO:0000313" key="3">
    <source>
        <dbReference type="Proteomes" id="UP000284605"/>
    </source>
</evidence>